<evidence type="ECO:0000259" key="9">
    <source>
        <dbReference type="Pfam" id="PF00464"/>
    </source>
</evidence>
<gene>
    <name evidence="8 10" type="primary">glyA</name>
    <name evidence="10" type="ORF">C6Y39_13200</name>
</gene>
<dbReference type="SUPFAM" id="SSF53383">
    <property type="entry name" value="PLP-dependent transferases"/>
    <property type="match status" value="1"/>
</dbReference>
<dbReference type="RefSeq" id="WP_105931715.1">
    <property type="nucleotide sequence ID" value="NZ_BTGH01000006.1"/>
</dbReference>
<proteinExistence type="inferred from homology"/>
<dbReference type="InterPro" id="IPR039429">
    <property type="entry name" value="SHMT-like_dom"/>
</dbReference>
<dbReference type="Gene3D" id="3.90.1150.10">
    <property type="entry name" value="Aspartate Aminotransferase, domain 1"/>
    <property type="match status" value="1"/>
</dbReference>
<comment type="function">
    <text evidence="8">Catalyzes the reversible interconversion of serine and glycine with tetrahydrofolate (THF) serving as the one-carbon carrier. This reaction serves as the major source of one-carbon groups required for the biosynthesis of purines, thymidylate, methionine, and other important biomolecules. Also exhibits THF-independent aldolase activity toward beta-hydroxyamino acids, producing glycine and aldehydes, via a retro-aldol mechanism.</text>
</comment>
<dbReference type="HAMAP" id="MF_00051">
    <property type="entry name" value="SHMT"/>
    <property type="match status" value="1"/>
</dbReference>
<comment type="similarity">
    <text evidence="2 8">Belongs to the SHMT family.</text>
</comment>
<keyword evidence="3 8" id="KW-0963">Cytoplasm</keyword>
<comment type="cofactor">
    <cofactor evidence="1 8">
        <name>pyridoxal 5'-phosphate</name>
        <dbReference type="ChEBI" id="CHEBI:597326"/>
    </cofactor>
</comment>
<evidence type="ECO:0000256" key="4">
    <source>
        <dbReference type="ARBA" id="ARBA00022563"/>
    </source>
</evidence>
<comment type="subunit">
    <text evidence="8">Homodimer.</text>
</comment>
<feature type="site" description="Plays an important role in substrate specificity" evidence="8">
    <location>
        <position position="229"/>
    </location>
</feature>
<accession>A0ABX5CM13</accession>
<reference evidence="11" key="1">
    <citation type="journal article" date="2020" name="Int. J. Syst. Evol. Microbiol.">
        <title>Alteromonas alba sp. nov., a marine bacterium isolated from the seawater of the West Pacific Ocean.</title>
        <authorList>
            <person name="Sun C."/>
            <person name="Wu Y.-H."/>
            <person name="Xamxidin M."/>
            <person name="Cheng H."/>
            <person name="Xu X.-W."/>
        </authorList>
    </citation>
    <scope>NUCLEOTIDE SEQUENCE [LARGE SCALE GENOMIC DNA]</scope>
    <source>
        <strain evidence="11">9a2</strain>
    </source>
</reference>
<keyword evidence="11" id="KW-1185">Reference proteome</keyword>
<dbReference type="EMBL" id="PVNO01000026">
    <property type="protein sequence ID" value="PRO68579.1"/>
    <property type="molecule type" value="Genomic_DNA"/>
</dbReference>
<keyword evidence="6 8" id="KW-0808">Transferase</keyword>
<feature type="binding site" evidence="8">
    <location>
        <begin position="125"/>
        <end position="127"/>
    </location>
    <ligand>
        <name>(6S)-5,6,7,8-tetrahydrofolate</name>
        <dbReference type="ChEBI" id="CHEBI:57453"/>
    </ligand>
</feature>
<dbReference type="InterPro" id="IPR019798">
    <property type="entry name" value="Ser_HO-MeTrfase_PLP_BS"/>
</dbReference>
<dbReference type="PIRSF" id="PIRSF000412">
    <property type="entry name" value="SHMT"/>
    <property type="match status" value="1"/>
</dbReference>
<keyword evidence="4 8" id="KW-0554">One-carbon metabolism</keyword>
<dbReference type="PROSITE" id="PS00096">
    <property type="entry name" value="SHMT"/>
    <property type="match status" value="1"/>
</dbReference>
<dbReference type="InterPro" id="IPR015422">
    <property type="entry name" value="PyrdxlP-dep_Trfase_small"/>
</dbReference>
<dbReference type="GO" id="GO:0004372">
    <property type="term" value="F:glycine hydroxymethyltransferase activity"/>
    <property type="evidence" value="ECO:0007669"/>
    <property type="project" value="UniProtKB-EC"/>
</dbReference>
<evidence type="ECO:0000256" key="6">
    <source>
        <dbReference type="ARBA" id="ARBA00022679"/>
    </source>
</evidence>
<evidence type="ECO:0000256" key="1">
    <source>
        <dbReference type="ARBA" id="ARBA00001933"/>
    </source>
</evidence>
<name>A0ABX5CM13_9ALTE</name>
<dbReference type="Gene3D" id="3.40.640.10">
    <property type="entry name" value="Type I PLP-dependent aspartate aminotransferase-like (Major domain)"/>
    <property type="match status" value="1"/>
</dbReference>
<dbReference type="Proteomes" id="UP000239539">
    <property type="component" value="Unassembled WGS sequence"/>
</dbReference>
<feature type="domain" description="Serine hydroxymethyltransferase-like" evidence="9">
    <location>
        <begin position="9"/>
        <end position="387"/>
    </location>
</feature>
<feature type="binding site" evidence="8">
    <location>
        <begin position="356"/>
        <end position="358"/>
    </location>
    <ligand>
        <name>(6S)-5,6,7,8-tetrahydrofolate</name>
        <dbReference type="ChEBI" id="CHEBI:57453"/>
    </ligand>
</feature>
<evidence type="ECO:0000313" key="11">
    <source>
        <dbReference type="Proteomes" id="UP000239539"/>
    </source>
</evidence>
<comment type="pathway">
    <text evidence="8">One-carbon metabolism; tetrahydrofolate interconversion.</text>
</comment>
<feature type="binding site" evidence="8">
    <location>
        <position position="247"/>
    </location>
    <ligand>
        <name>(6S)-5,6,7,8-tetrahydrofolate</name>
        <dbReference type="ChEBI" id="CHEBI:57453"/>
    </ligand>
</feature>
<feature type="binding site" evidence="8">
    <location>
        <position position="121"/>
    </location>
    <ligand>
        <name>(6S)-5,6,7,8-tetrahydrofolate</name>
        <dbReference type="ChEBI" id="CHEBI:57453"/>
    </ligand>
</feature>
<dbReference type="InterPro" id="IPR015421">
    <property type="entry name" value="PyrdxlP-dep_Trfase_major"/>
</dbReference>
<evidence type="ECO:0000256" key="2">
    <source>
        <dbReference type="ARBA" id="ARBA00006376"/>
    </source>
</evidence>
<keyword evidence="5 8" id="KW-0028">Amino-acid biosynthesis</keyword>
<dbReference type="PANTHER" id="PTHR11680">
    <property type="entry name" value="SERINE HYDROXYMETHYLTRANSFERASE"/>
    <property type="match status" value="1"/>
</dbReference>
<comment type="caution">
    <text evidence="10">The sequence shown here is derived from an EMBL/GenBank/DDBJ whole genome shotgun (WGS) entry which is preliminary data.</text>
</comment>
<evidence type="ECO:0000256" key="5">
    <source>
        <dbReference type="ARBA" id="ARBA00022605"/>
    </source>
</evidence>
<dbReference type="CDD" id="cd00378">
    <property type="entry name" value="SHMT"/>
    <property type="match status" value="1"/>
</dbReference>
<keyword evidence="7 8" id="KW-0663">Pyridoxal phosphate</keyword>
<dbReference type="InterPro" id="IPR001085">
    <property type="entry name" value="Ser_HO-MeTrfase"/>
</dbReference>
<comment type="pathway">
    <text evidence="8">Amino-acid biosynthesis; glycine biosynthesis; glycine from L-serine: step 1/1.</text>
</comment>
<dbReference type="InterPro" id="IPR049943">
    <property type="entry name" value="Ser_HO-MeTrfase-like"/>
</dbReference>
<organism evidence="10 11">
    <name type="scientific">Alteromonas gracilis</name>
    <dbReference type="NCBI Taxonomy" id="1479524"/>
    <lineage>
        <taxon>Bacteria</taxon>
        <taxon>Pseudomonadati</taxon>
        <taxon>Pseudomonadota</taxon>
        <taxon>Gammaproteobacteria</taxon>
        <taxon>Alteromonadales</taxon>
        <taxon>Alteromonadaceae</taxon>
        <taxon>Alteromonas/Salinimonas group</taxon>
        <taxon>Alteromonas</taxon>
    </lineage>
</organism>
<comment type="catalytic activity">
    <reaction evidence="8">
        <text>(6R)-5,10-methylene-5,6,7,8-tetrahydrofolate + glycine + H2O = (6S)-5,6,7,8-tetrahydrofolate + L-serine</text>
        <dbReference type="Rhea" id="RHEA:15481"/>
        <dbReference type="ChEBI" id="CHEBI:15377"/>
        <dbReference type="ChEBI" id="CHEBI:15636"/>
        <dbReference type="ChEBI" id="CHEBI:33384"/>
        <dbReference type="ChEBI" id="CHEBI:57305"/>
        <dbReference type="ChEBI" id="CHEBI:57453"/>
        <dbReference type="EC" id="2.1.2.1"/>
    </reaction>
</comment>
<feature type="modified residue" description="N6-(pyridoxal phosphate)lysine" evidence="8">
    <location>
        <position position="230"/>
    </location>
</feature>
<evidence type="ECO:0000313" key="10">
    <source>
        <dbReference type="EMBL" id="PRO68579.1"/>
    </source>
</evidence>
<evidence type="ECO:0000256" key="7">
    <source>
        <dbReference type="ARBA" id="ARBA00022898"/>
    </source>
</evidence>
<dbReference type="Pfam" id="PF00464">
    <property type="entry name" value="SHMT"/>
    <property type="match status" value="1"/>
</dbReference>
<dbReference type="InterPro" id="IPR015424">
    <property type="entry name" value="PyrdxlP-dep_Trfase"/>
</dbReference>
<protein>
    <recommendedName>
        <fullName evidence="8">Serine hydroxymethyltransferase</fullName>
        <shortName evidence="8">SHMT</shortName>
        <shortName evidence="8">Serine methylase</shortName>
        <ecNumber evidence="8">2.1.2.1</ecNumber>
    </recommendedName>
</protein>
<dbReference type="PANTHER" id="PTHR11680:SF50">
    <property type="entry name" value="SERINE HYDROXYMETHYLTRANSFERASE"/>
    <property type="match status" value="1"/>
</dbReference>
<dbReference type="NCBIfam" id="NF000586">
    <property type="entry name" value="PRK00011.1"/>
    <property type="match status" value="1"/>
</dbReference>
<sequence length="418" mass="45118">MFSREMNIADFDPELANAMAKEVERQEHHIELIASENYCSPRVMEAQGSQLTNKYAEGYPGKRYYGGCEHVDVVEQLAIDRAKALFGADYANVQPHAGSQANSAVFMALLDAGDTVLGMSLSEGGHLTHGSHVNFSGKTYNAVQYGLNKETGEIDYAQVEALAKEHKPKMIIGGFSAYSGIVDWAKFREIADSVGAYLLVDMAHVAGLVAAGVYPNPLPHAHVVTTTTHKTLAGPRSGLILSSCGDEAIYKKLNSSVFPGNQGGPLCHVIAAKAVAFKEALQPEFKVYQQQVVANAKAMVAVMQERGYKIVSGGTDNHLFLLDLIDKDITGKDADAALGAANITVNKNSVPNDPRSPFVTSGLRIGSPAITRRGFKEEQAQQVATWICDILDNMGDESVIKRVQEEVVALCAQFPVYK</sequence>
<evidence type="ECO:0000256" key="3">
    <source>
        <dbReference type="ARBA" id="ARBA00022490"/>
    </source>
</evidence>
<comment type="subcellular location">
    <subcellularLocation>
        <location evidence="8">Cytoplasm</location>
    </subcellularLocation>
</comment>
<dbReference type="EC" id="2.1.2.1" evidence="8"/>
<evidence type="ECO:0000256" key="8">
    <source>
        <dbReference type="HAMAP-Rule" id="MF_00051"/>
    </source>
</evidence>